<dbReference type="Proteomes" id="UP001176941">
    <property type="component" value="Chromosome 7"/>
</dbReference>
<accession>A0ABN8ZWZ4</accession>
<protein>
    <submittedName>
        <fullName evidence="1">Uncharacterized protein</fullName>
    </submittedName>
</protein>
<reference evidence="1" key="1">
    <citation type="submission" date="2023-04" db="EMBL/GenBank/DDBJ databases">
        <authorList>
            <consortium name="ELIXIR-Norway"/>
        </authorList>
    </citation>
    <scope>NUCLEOTIDE SEQUENCE [LARGE SCALE GENOMIC DNA]</scope>
</reference>
<proteinExistence type="predicted"/>
<organism evidence="1 2">
    <name type="scientific">Rangifer tarandus platyrhynchus</name>
    <name type="common">Svalbard reindeer</name>
    <dbReference type="NCBI Taxonomy" id="3082113"/>
    <lineage>
        <taxon>Eukaryota</taxon>
        <taxon>Metazoa</taxon>
        <taxon>Chordata</taxon>
        <taxon>Craniata</taxon>
        <taxon>Vertebrata</taxon>
        <taxon>Euteleostomi</taxon>
        <taxon>Mammalia</taxon>
        <taxon>Eutheria</taxon>
        <taxon>Laurasiatheria</taxon>
        <taxon>Artiodactyla</taxon>
        <taxon>Ruminantia</taxon>
        <taxon>Pecora</taxon>
        <taxon>Cervidae</taxon>
        <taxon>Odocoileinae</taxon>
        <taxon>Rangifer</taxon>
    </lineage>
</organism>
<name>A0ABN8ZWZ4_RANTA</name>
<sequence>METPGKQHPSWIEGMERVKARLQSARLRARAITGLLRATAAGPRLLLPVSSRHKDGQALAPGQCAAA</sequence>
<evidence type="ECO:0000313" key="2">
    <source>
        <dbReference type="Proteomes" id="UP001176941"/>
    </source>
</evidence>
<dbReference type="EMBL" id="OX459943">
    <property type="protein sequence ID" value="CAI9178284.1"/>
    <property type="molecule type" value="Genomic_DNA"/>
</dbReference>
<evidence type="ECO:0000313" key="1">
    <source>
        <dbReference type="EMBL" id="CAI9178284.1"/>
    </source>
</evidence>
<keyword evidence="2" id="KW-1185">Reference proteome</keyword>
<gene>
    <name evidence="1" type="ORF">MRATA1EN1_LOCUS27246</name>
</gene>